<sequence length="227" mass="25572">MISSHSRQSLRTMLLDTGLLLALLSQQAEILSIEMWRLRLFGMVEQLRTRMREAGYDQVSIDEASYAQCALLDEIALRYLPDRERCEWQSESLEMHFFGTSEAGTLIFDRINALLLMDTPQLGRIALYDYVLGLGYGGRYPDRADPERQRLVAGLIRSTETIVSPELAQSCVHRPSLSAKTISLLRWTAVGATLSVSFWCLLACQANFTIDKLSNFPTELSSISKEG</sequence>
<evidence type="ECO:0000313" key="3">
    <source>
        <dbReference type="Proteomes" id="UP000571084"/>
    </source>
</evidence>
<dbReference type="NCBIfam" id="TIGR03349">
    <property type="entry name" value="IV_VI_DotU"/>
    <property type="match status" value="1"/>
</dbReference>
<dbReference type="InterPro" id="IPR038522">
    <property type="entry name" value="T4/T6SS_DotU_sf"/>
</dbReference>
<evidence type="ECO:0000259" key="1">
    <source>
        <dbReference type="Pfam" id="PF09850"/>
    </source>
</evidence>
<dbReference type="PANTHER" id="PTHR38033:SF1">
    <property type="entry name" value="DOTU FAMILY TYPE IV_VI SECRETION SYSTEM PROTEIN"/>
    <property type="match status" value="1"/>
</dbReference>
<feature type="domain" description="Type IV / VI secretion system DotU" evidence="1">
    <location>
        <begin position="13"/>
        <end position="201"/>
    </location>
</feature>
<protein>
    <submittedName>
        <fullName evidence="2">Type VI secretion system protein ImpK</fullName>
    </submittedName>
</protein>
<keyword evidence="3" id="KW-1185">Reference proteome</keyword>
<gene>
    <name evidence="2" type="ORF">HNR39_001070</name>
</gene>
<organism evidence="2 3">
    <name type="scientific">Glaciimonas immobilis</name>
    <dbReference type="NCBI Taxonomy" id="728004"/>
    <lineage>
        <taxon>Bacteria</taxon>
        <taxon>Pseudomonadati</taxon>
        <taxon>Pseudomonadota</taxon>
        <taxon>Betaproteobacteria</taxon>
        <taxon>Burkholderiales</taxon>
        <taxon>Oxalobacteraceae</taxon>
        <taxon>Glaciimonas</taxon>
    </lineage>
</organism>
<dbReference type="InterPro" id="IPR017732">
    <property type="entry name" value="T4/T6SS_DotU"/>
</dbReference>
<proteinExistence type="predicted"/>
<dbReference type="Gene3D" id="1.25.40.590">
    <property type="entry name" value="Type IV / VI secretion system, DotU"/>
    <property type="match status" value="1"/>
</dbReference>
<accession>A0A840RNA2</accession>
<reference evidence="2 3" key="1">
    <citation type="submission" date="2020-08" db="EMBL/GenBank/DDBJ databases">
        <title>Genomic Encyclopedia of Type Strains, Phase IV (KMG-IV): sequencing the most valuable type-strain genomes for metagenomic binning, comparative biology and taxonomic classification.</title>
        <authorList>
            <person name="Goeker M."/>
        </authorList>
    </citation>
    <scope>NUCLEOTIDE SEQUENCE [LARGE SCALE GENOMIC DNA]</scope>
    <source>
        <strain evidence="2 3">DSM 23240</strain>
    </source>
</reference>
<dbReference type="RefSeq" id="WP_168055279.1">
    <property type="nucleotide sequence ID" value="NZ_JAAOZT010000006.1"/>
</dbReference>
<comment type="caution">
    <text evidence="2">The sequence shown here is derived from an EMBL/GenBank/DDBJ whole genome shotgun (WGS) entry which is preliminary data.</text>
</comment>
<dbReference type="AlphaFoldDB" id="A0A840RNA2"/>
<dbReference type="EMBL" id="JACHHQ010000002">
    <property type="protein sequence ID" value="MBB5199243.1"/>
    <property type="molecule type" value="Genomic_DNA"/>
</dbReference>
<dbReference type="PANTHER" id="PTHR38033">
    <property type="entry name" value="MEMBRANE PROTEIN-RELATED"/>
    <property type="match status" value="1"/>
</dbReference>
<name>A0A840RNA2_9BURK</name>
<evidence type="ECO:0000313" key="2">
    <source>
        <dbReference type="EMBL" id="MBB5199243.1"/>
    </source>
</evidence>
<dbReference type="Proteomes" id="UP000571084">
    <property type="component" value="Unassembled WGS sequence"/>
</dbReference>
<dbReference type="Pfam" id="PF09850">
    <property type="entry name" value="DotU"/>
    <property type="match status" value="1"/>
</dbReference>